<gene>
    <name evidence="1" type="ORF">TM448A01565_0021</name>
    <name evidence="2" type="ORF">TM448B00508_0006</name>
</gene>
<evidence type="ECO:0000313" key="1">
    <source>
        <dbReference type="EMBL" id="QJA50030.1"/>
    </source>
</evidence>
<protein>
    <submittedName>
        <fullName evidence="1">Uncharacterized protein</fullName>
    </submittedName>
</protein>
<reference evidence="1" key="1">
    <citation type="submission" date="2020-03" db="EMBL/GenBank/DDBJ databases">
        <title>The deep terrestrial virosphere.</title>
        <authorList>
            <person name="Holmfeldt K."/>
            <person name="Nilsson E."/>
            <person name="Simone D."/>
            <person name="Lopez-Fernandez M."/>
            <person name="Wu X."/>
            <person name="de Brujin I."/>
            <person name="Lundin D."/>
            <person name="Andersson A."/>
            <person name="Bertilsson S."/>
            <person name="Dopson M."/>
        </authorList>
    </citation>
    <scope>NUCLEOTIDE SEQUENCE</scope>
    <source>
        <strain evidence="1">TM448A01565</strain>
        <strain evidence="2">TM448B00508</strain>
    </source>
</reference>
<accession>A0A6H1ZS57</accession>
<sequence>METKRGTIELSGGDEIHCWWERGVWMGRLYTDAHYKAAGYYADSLGEPFEVPSSLYQKIVDVWEGETASDVLAACRQAALR</sequence>
<dbReference type="AlphaFoldDB" id="A0A6H1ZS57"/>
<name>A0A6H1ZS57_9ZZZZ</name>
<proteinExistence type="predicted"/>
<dbReference type="EMBL" id="MT144627">
    <property type="protein sequence ID" value="QJH95692.1"/>
    <property type="molecule type" value="Genomic_DNA"/>
</dbReference>
<evidence type="ECO:0000313" key="2">
    <source>
        <dbReference type="EMBL" id="QJH95692.1"/>
    </source>
</evidence>
<organism evidence="1">
    <name type="scientific">viral metagenome</name>
    <dbReference type="NCBI Taxonomy" id="1070528"/>
    <lineage>
        <taxon>unclassified sequences</taxon>
        <taxon>metagenomes</taxon>
        <taxon>organismal metagenomes</taxon>
    </lineage>
</organism>
<dbReference type="EMBL" id="MT144169">
    <property type="protein sequence ID" value="QJA50030.1"/>
    <property type="molecule type" value="Genomic_DNA"/>
</dbReference>